<reference evidence="2 3" key="1">
    <citation type="journal article" date="2019" name="Sci. Rep.">
        <title>Orb-weaving spider Araneus ventricosus genome elucidates the spidroin gene catalogue.</title>
        <authorList>
            <person name="Kono N."/>
            <person name="Nakamura H."/>
            <person name="Ohtoshi R."/>
            <person name="Moran D.A.P."/>
            <person name="Shinohara A."/>
            <person name="Yoshida Y."/>
            <person name="Fujiwara M."/>
            <person name="Mori M."/>
            <person name="Tomita M."/>
            <person name="Arakawa K."/>
        </authorList>
    </citation>
    <scope>NUCLEOTIDE SEQUENCE [LARGE SCALE GENOMIC DNA]</scope>
</reference>
<evidence type="ECO:0000256" key="1">
    <source>
        <dbReference type="SAM" id="MobiDB-lite"/>
    </source>
</evidence>
<keyword evidence="3" id="KW-1185">Reference proteome</keyword>
<dbReference type="AlphaFoldDB" id="A0A4Y2U1T2"/>
<dbReference type="Proteomes" id="UP000499080">
    <property type="component" value="Unassembled WGS sequence"/>
</dbReference>
<comment type="caution">
    <text evidence="2">The sequence shown here is derived from an EMBL/GenBank/DDBJ whole genome shotgun (WGS) entry which is preliminary data.</text>
</comment>
<sequence>MRENLKDPYCPGSSFSSSTSREGRWKERDLGVKRSSPSFASTIWLSSICSVPPPASPSSTCSSTLDLFVLCLLQLHSGCLFHYILFSFALLPIPCPPPAAAFPFCNFYELVQSCWLPILAAFPT</sequence>
<accession>A0A4Y2U1T2</accession>
<proteinExistence type="predicted"/>
<protein>
    <submittedName>
        <fullName evidence="2">Uncharacterized protein</fullName>
    </submittedName>
</protein>
<feature type="region of interest" description="Disordered" evidence="1">
    <location>
        <begin position="1"/>
        <end position="29"/>
    </location>
</feature>
<dbReference type="EMBL" id="BGPR01033122">
    <property type="protein sequence ID" value="GBO06959.1"/>
    <property type="molecule type" value="Genomic_DNA"/>
</dbReference>
<name>A0A4Y2U1T2_ARAVE</name>
<evidence type="ECO:0000313" key="2">
    <source>
        <dbReference type="EMBL" id="GBO06959.1"/>
    </source>
</evidence>
<organism evidence="2 3">
    <name type="scientific">Araneus ventricosus</name>
    <name type="common">Orbweaver spider</name>
    <name type="synonym">Epeira ventricosa</name>
    <dbReference type="NCBI Taxonomy" id="182803"/>
    <lineage>
        <taxon>Eukaryota</taxon>
        <taxon>Metazoa</taxon>
        <taxon>Ecdysozoa</taxon>
        <taxon>Arthropoda</taxon>
        <taxon>Chelicerata</taxon>
        <taxon>Arachnida</taxon>
        <taxon>Araneae</taxon>
        <taxon>Araneomorphae</taxon>
        <taxon>Entelegynae</taxon>
        <taxon>Araneoidea</taxon>
        <taxon>Araneidae</taxon>
        <taxon>Araneus</taxon>
    </lineage>
</organism>
<evidence type="ECO:0000313" key="3">
    <source>
        <dbReference type="Proteomes" id="UP000499080"/>
    </source>
</evidence>
<gene>
    <name evidence="2" type="ORF">AVEN_113283_1</name>
</gene>